<dbReference type="InterPro" id="IPR003593">
    <property type="entry name" value="AAA+_ATPase"/>
</dbReference>
<dbReference type="Proteomes" id="UP000887572">
    <property type="component" value="Unplaced"/>
</dbReference>
<evidence type="ECO:0000256" key="1">
    <source>
        <dbReference type="ARBA" id="ARBA00022741"/>
    </source>
</evidence>
<evidence type="ECO:0000259" key="4">
    <source>
        <dbReference type="SMART" id="SM00382"/>
    </source>
</evidence>
<name>A0A914H171_GLORO</name>
<dbReference type="Pfam" id="PF00004">
    <property type="entry name" value="AAA"/>
    <property type="match status" value="1"/>
</dbReference>
<evidence type="ECO:0000256" key="3">
    <source>
        <dbReference type="ARBA" id="ARBA00023054"/>
    </source>
</evidence>
<dbReference type="InterPro" id="IPR050168">
    <property type="entry name" value="AAA_ATPase_domain"/>
</dbReference>
<accession>A0A914H171</accession>
<sequence>MADERSEGNAAGLLSVYCYSIPIAQTLVDHLESVEQQSAVFVDAGTWLRWRMRTHQLYELSFSATNYSSQKISRFTRISFVRPLPIAFQNFEFAIFSPFTAFNLFGISSIGTELVNVVLEKANSVESVQFAPTMRIKLIEHCSDSLPYECAVEPEQEMSNFFQKPRLLYDGDLFDVSANPRNILICKANFACHPTETAEGGRQAQLVQRGVSCCIEDVPSSNNPFPGRFPQLNVAQHQFLPRALTELVGKLAKLLWPLFVDGNECKVNPLILFQANFEASKLAMESLCCQLDVRLRVIDCLQFLSNEFEGQNSEKIVQQFNDVQKFTPCICWIRDVEVLFPGEETAQRQDKLDVLIRCLKAVKSPADTGWPSVFFLNISPMFNTNEVPERLAKAFHWQFRLEEDDERMGPEERMEYAEWALKNGPLEWVETQLVNKVVENTKGFSLLQLIKLFDDAECVAIGEQQSFSLDNLPRLGFEHFKLALKRWATASARREGSSEVDMDDIGGLDDAKQLLSEALAELVNEHNSSKIGAEYLNRLRRRTGILLHGPPGCGKTMLAKAVANQAGLSFVSVKGPELLSQFVGESERNLREVFARAKQLAPSVLFFDELDSLAPARGGNSDSGGVMDRMVSQFLTELDSCQWSRSKAVFIMGATNRPDLLDRCLLTPGRFDKLVPINPATDLSAKERILGSLCKKIKLADGFSVRNIALKCPETMSGAELAGLITSASMNRLRELIESAELEGKRDSEMAPKAHFALSERHFDMALAEMQNWRPSK</sequence>
<keyword evidence="3" id="KW-0175">Coiled coil</keyword>
<protein>
    <submittedName>
        <fullName evidence="6">AAA+ ATPase domain-containing protein</fullName>
    </submittedName>
</protein>
<dbReference type="Gene3D" id="1.10.8.60">
    <property type="match status" value="1"/>
</dbReference>
<dbReference type="SUPFAM" id="SSF52540">
    <property type="entry name" value="P-loop containing nucleoside triphosphate hydrolases"/>
    <property type="match status" value="2"/>
</dbReference>
<evidence type="ECO:0000313" key="6">
    <source>
        <dbReference type="WBParaSite" id="Gr19_v10_g12984.t2"/>
    </source>
</evidence>
<dbReference type="AlphaFoldDB" id="A0A914H171"/>
<dbReference type="SMART" id="SM00382">
    <property type="entry name" value="AAA"/>
    <property type="match status" value="1"/>
</dbReference>
<feature type="domain" description="AAA+ ATPase" evidence="4">
    <location>
        <begin position="541"/>
        <end position="681"/>
    </location>
</feature>
<dbReference type="GO" id="GO:0005524">
    <property type="term" value="F:ATP binding"/>
    <property type="evidence" value="ECO:0007669"/>
    <property type="project" value="UniProtKB-KW"/>
</dbReference>
<reference evidence="6" key="1">
    <citation type="submission" date="2022-11" db="UniProtKB">
        <authorList>
            <consortium name="WormBaseParasite"/>
        </authorList>
    </citation>
    <scope>IDENTIFICATION</scope>
</reference>
<dbReference type="GO" id="GO:0005778">
    <property type="term" value="C:peroxisomal membrane"/>
    <property type="evidence" value="ECO:0007669"/>
    <property type="project" value="TreeGrafter"/>
</dbReference>
<dbReference type="PANTHER" id="PTHR23077">
    <property type="entry name" value="AAA-FAMILY ATPASE"/>
    <property type="match status" value="1"/>
</dbReference>
<keyword evidence="5" id="KW-1185">Reference proteome</keyword>
<proteinExistence type="predicted"/>
<evidence type="ECO:0000256" key="2">
    <source>
        <dbReference type="ARBA" id="ARBA00022840"/>
    </source>
</evidence>
<dbReference type="WBParaSite" id="Gr19_v10_g12984.t2">
    <property type="protein sequence ID" value="Gr19_v10_g12984.t2"/>
    <property type="gene ID" value="Gr19_v10_g12984"/>
</dbReference>
<dbReference type="GO" id="GO:0016558">
    <property type="term" value="P:protein import into peroxisome matrix"/>
    <property type="evidence" value="ECO:0007669"/>
    <property type="project" value="TreeGrafter"/>
</dbReference>
<dbReference type="FunFam" id="3.40.50.300:FF:001025">
    <property type="entry name" value="ATPase family, AAA domain-containing 2B"/>
    <property type="match status" value="1"/>
</dbReference>
<keyword evidence="1" id="KW-0547">Nucleotide-binding</keyword>
<dbReference type="Gene3D" id="3.40.50.300">
    <property type="entry name" value="P-loop containing nucleotide triphosphate hydrolases"/>
    <property type="match status" value="1"/>
</dbReference>
<dbReference type="InterPro" id="IPR003959">
    <property type="entry name" value="ATPase_AAA_core"/>
</dbReference>
<evidence type="ECO:0000313" key="5">
    <source>
        <dbReference type="Proteomes" id="UP000887572"/>
    </source>
</evidence>
<dbReference type="PANTHER" id="PTHR23077:SF9">
    <property type="entry name" value="PEROXISOMAL ATPASE PEX6"/>
    <property type="match status" value="1"/>
</dbReference>
<dbReference type="GO" id="GO:0016887">
    <property type="term" value="F:ATP hydrolysis activity"/>
    <property type="evidence" value="ECO:0007669"/>
    <property type="project" value="InterPro"/>
</dbReference>
<dbReference type="InterPro" id="IPR027417">
    <property type="entry name" value="P-loop_NTPase"/>
</dbReference>
<keyword evidence="2" id="KW-0067">ATP-binding</keyword>
<dbReference type="GO" id="GO:0005829">
    <property type="term" value="C:cytosol"/>
    <property type="evidence" value="ECO:0007669"/>
    <property type="project" value="TreeGrafter"/>
</dbReference>
<organism evidence="5 6">
    <name type="scientific">Globodera rostochiensis</name>
    <name type="common">Golden nematode worm</name>
    <name type="synonym">Heterodera rostochiensis</name>
    <dbReference type="NCBI Taxonomy" id="31243"/>
    <lineage>
        <taxon>Eukaryota</taxon>
        <taxon>Metazoa</taxon>
        <taxon>Ecdysozoa</taxon>
        <taxon>Nematoda</taxon>
        <taxon>Chromadorea</taxon>
        <taxon>Rhabditida</taxon>
        <taxon>Tylenchina</taxon>
        <taxon>Tylenchomorpha</taxon>
        <taxon>Tylenchoidea</taxon>
        <taxon>Heteroderidae</taxon>
        <taxon>Heteroderinae</taxon>
        <taxon>Globodera</taxon>
    </lineage>
</organism>